<comment type="caution">
    <text evidence="2">The sequence shown here is derived from an EMBL/GenBank/DDBJ whole genome shotgun (WGS) entry which is preliminary data.</text>
</comment>
<evidence type="ECO:0000313" key="2">
    <source>
        <dbReference type="EMBL" id="GAA1927682.1"/>
    </source>
</evidence>
<reference evidence="2 3" key="1">
    <citation type="journal article" date="2019" name="Int. J. Syst. Evol. Microbiol.">
        <title>The Global Catalogue of Microorganisms (GCM) 10K type strain sequencing project: providing services to taxonomists for standard genome sequencing and annotation.</title>
        <authorList>
            <consortium name="The Broad Institute Genomics Platform"/>
            <consortium name="The Broad Institute Genome Sequencing Center for Infectious Disease"/>
            <person name="Wu L."/>
            <person name="Ma J."/>
        </authorList>
    </citation>
    <scope>NUCLEOTIDE SEQUENCE [LARGE SCALE GENOMIC DNA]</scope>
    <source>
        <strain evidence="2 3">JCM 13581</strain>
    </source>
</reference>
<evidence type="ECO:0000256" key="1">
    <source>
        <dbReference type="SAM" id="MobiDB-lite"/>
    </source>
</evidence>
<feature type="region of interest" description="Disordered" evidence="1">
    <location>
        <begin position="1"/>
        <end position="30"/>
    </location>
</feature>
<name>A0ABN2PP75_9ACTN</name>
<organism evidence="2 3">
    <name type="scientific">Streptomyces sodiiphilus</name>
    <dbReference type="NCBI Taxonomy" id="226217"/>
    <lineage>
        <taxon>Bacteria</taxon>
        <taxon>Bacillati</taxon>
        <taxon>Actinomycetota</taxon>
        <taxon>Actinomycetes</taxon>
        <taxon>Kitasatosporales</taxon>
        <taxon>Streptomycetaceae</taxon>
        <taxon>Streptomyces</taxon>
    </lineage>
</organism>
<dbReference type="Proteomes" id="UP001501303">
    <property type="component" value="Unassembled WGS sequence"/>
</dbReference>
<sequence>MRHMIRAEYRAPEAPEEEERPPRRAGDPVSWHMVRGEGAVAMCGKELAPDADTRPDDAWGTDLGAPFCHTCGALYLREVP</sequence>
<protein>
    <submittedName>
        <fullName evidence="2">Uncharacterized protein</fullName>
    </submittedName>
</protein>
<gene>
    <name evidence="2" type="ORF">GCM10009716_39550</name>
</gene>
<dbReference type="RefSeq" id="WP_344264353.1">
    <property type="nucleotide sequence ID" value="NZ_BAAAMJ010000048.1"/>
</dbReference>
<keyword evidence="3" id="KW-1185">Reference proteome</keyword>
<evidence type="ECO:0000313" key="3">
    <source>
        <dbReference type="Proteomes" id="UP001501303"/>
    </source>
</evidence>
<proteinExistence type="predicted"/>
<accession>A0ABN2PP75</accession>
<feature type="compositionally biased region" description="Basic and acidic residues" evidence="1">
    <location>
        <begin position="1"/>
        <end position="13"/>
    </location>
</feature>
<dbReference type="EMBL" id="BAAAMJ010000048">
    <property type="protein sequence ID" value="GAA1927682.1"/>
    <property type="molecule type" value="Genomic_DNA"/>
</dbReference>